<dbReference type="EC" id="3.1.27.-" evidence="2"/>
<proteinExistence type="predicted"/>
<name>U2G235_9GAMM</name>
<protein>
    <submittedName>
        <fullName evidence="2">Cleavage protein</fullName>
        <ecNumber evidence="2">3.1.27.-</ecNumber>
    </submittedName>
</protein>
<organism evidence="2 3">
    <name type="scientific">Salinisphaera shabanensis E1L3A</name>
    <dbReference type="NCBI Taxonomy" id="1033802"/>
    <lineage>
        <taxon>Bacteria</taxon>
        <taxon>Pseudomonadati</taxon>
        <taxon>Pseudomonadota</taxon>
        <taxon>Gammaproteobacteria</taxon>
        <taxon>Salinisphaerales</taxon>
        <taxon>Salinisphaeraceae</taxon>
        <taxon>Salinisphaera</taxon>
    </lineage>
</organism>
<dbReference type="SUPFAM" id="SSF56281">
    <property type="entry name" value="Metallo-hydrolase/oxidoreductase"/>
    <property type="match status" value="1"/>
</dbReference>
<accession>U2G235</accession>
<dbReference type="InterPro" id="IPR036866">
    <property type="entry name" value="RibonucZ/Hydroxyglut_hydro"/>
</dbReference>
<reference evidence="2 3" key="2">
    <citation type="journal article" date="2013" name="PLoS ONE">
        <title>INDIGO - INtegrated Data Warehouse of MIcrobial GenOmes with Examples from the Red Sea Extremophiles.</title>
        <authorList>
            <person name="Alam I."/>
            <person name="Antunes A."/>
            <person name="Kamau A.A."/>
            <person name="Ba Alawi W."/>
            <person name="Kalkatawi M."/>
            <person name="Stingl U."/>
            <person name="Bajic V.B."/>
        </authorList>
    </citation>
    <scope>NUCLEOTIDE SEQUENCE [LARGE SCALE GENOMIC DNA]</scope>
    <source>
        <strain evidence="2 3">E1L3A</strain>
    </source>
</reference>
<sequence length="270" mass="29320">MELTFIGGADGVTGSASLLTDTRLGLRALVDCGAHAERELERPDGAPRLGFDARHLSCVFLTHAHRDHCGRLPQLHRAGFRGPVYCTQATAEMTRIALFDAAKFSREYDANDVEMIDFQPLDRRADFAFARPMRLHGVAVTLHRSAHILGAVAVTIAWRSRTSTRRSICFSGDIGGNTPANPYQSLLAGQQTPGPVDYLVVESTRGAEPARPEHYKSFADRQAAWAGVFADSDARGGGPVVAPCFAIHRAQELWFDLDHVLRSTGAGAPD</sequence>
<dbReference type="CDD" id="cd16295">
    <property type="entry name" value="TTHA0252-CPSF-like_MBL-fold"/>
    <property type="match status" value="1"/>
</dbReference>
<dbReference type="SMART" id="SM00849">
    <property type="entry name" value="Lactamase_B"/>
    <property type="match status" value="1"/>
</dbReference>
<dbReference type="GO" id="GO:0016787">
    <property type="term" value="F:hydrolase activity"/>
    <property type="evidence" value="ECO:0007669"/>
    <property type="project" value="UniProtKB-KW"/>
</dbReference>
<dbReference type="PANTHER" id="PTHR11203:SF37">
    <property type="entry name" value="INTEGRATOR COMPLEX SUBUNIT 11"/>
    <property type="match status" value="1"/>
</dbReference>
<evidence type="ECO:0000259" key="1">
    <source>
        <dbReference type="SMART" id="SM00849"/>
    </source>
</evidence>
<reference evidence="2 3" key="1">
    <citation type="journal article" date="2011" name="J. Bacteriol.">
        <title>Genome sequence of Salinisphaera shabanensis, a gammaproteobacterium from the harsh, variable environment of the brine-seawater interface of the Shaban Deep in the Red Sea.</title>
        <authorList>
            <person name="Antunes A."/>
            <person name="Alam I."/>
            <person name="Bajic V.B."/>
            <person name="Stingl U."/>
        </authorList>
    </citation>
    <scope>NUCLEOTIDE SEQUENCE [LARGE SCALE GENOMIC DNA]</scope>
    <source>
        <strain evidence="2 3">E1L3A</strain>
    </source>
</reference>
<evidence type="ECO:0000313" key="3">
    <source>
        <dbReference type="Proteomes" id="UP000006242"/>
    </source>
</evidence>
<dbReference type="EMBL" id="AFNV02000003">
    <property type="protein sequence ID" value="ERJ20278.1"/>
    <property type="molecule type" value="Genomic_DNA"/>
</dbReference>
<dbReference type="STRING" id="1033802.SSPSH_000388"/>
<dbReference type="GO" id="GO:0004521">
    <property type="term" value="F:RNA endonuclease activity"/>
    <property type="evidence" value="ECO:0007669"/>
    <property type="project" value="TreeGrafter"/>
</dbReference>
<keyword evidence="2" id="KW-0378">Hydrolase</keyword>
<evidence type="ECO:0000313" key="2">
    <source>
        <dbReference type="EMBL" id="ERJ20278.1"/>
    </source>
</evidence>
<dbReference type="OrthoDB" id="9803916at2"/>
<gene>
    <name evidence="2" type="ORF">SSPSH_000388</name>
</gene>
<dbReference type="Pfam" id="PF00753">
    <property type="entry name" value="Lactamase_B"/>
    <property type="match status" value="1"/>
</dbReference>
<feature type="non-terminal residue" evidence="2">
    <location>
        <position position="270"/>
    </location>
</feature>
<dbReference type="AlphaFoldDB" id="U2G235"/>
<keyword evidence="3" id="KW-1185">Reference proteome</keyword>
<feature type="domain" description="Metallo-beta-lactamase" evidence="1">
    <location>
        <begin position="13"/>
        <end position="214"/>
    </location>
</feature>
<dbReference type="RefSeq" id="WP_021031299.1">
    <property type="nucleotide sequence ID" value="NZ_AFNV02000003.1"/>
</dbReference>
<dbReference type="eggNOG" id="COG1236">
    <property type="taxonomic scope" value="Bacteria"/>
</dbReference>
<dbReference type="InterPro" id="IPR001279">
    <property type="entry name" value="Metallo-B-lactamas"/>
</dbReference>
<dbReference type="InterPro" id="IPR050698">
    <property type="entry name" value="MBL"/>
</dbReference>
<comment type="caution">
    <text evidence="2">The sequence shown here is derived from an EMBL/GenBank/DDBJ whole genome shotgun (WGS) entry which is preliminary data.</text>
</comment>
<dbReference type="Proteomes" id="UP000006242">
    <property type="component" value="Unassembled WGS sequence"/>
</dbReference>
<dbReference type="PANTHER" id="PTHR11203">
    <property type="entry name" value="CLEAVAGE AND POLYADENYLATION SPECIFICITY FACTOR FAMILY MEMBER"/>
    <property type="match status" value="1"/>
</dbReference>
<dbReference type="Gene3D" id="3.60.15.10">
    <property type="entry name" value="Ribonuclease Z/Hydroxyacylglutathione hydrolase-like"/>
    <property type="match status" value="1"/>
</dbReference>